<accession>A0A0H3WY20</accession>
<dbReference type="KEGG" id="pfg:AB870_17660"/>
<dbReference type="Proteomes" id="UP000035651">
    <property type="component" value="Chromosome"/>
</dbReference>
<name>A0A0H3WY20_9BURK</name>
<sequence length="403" mass="43301">MPAAPSSAIAPGAWRADFSGIFTLSVPPDTSVSVAPHTAGKRDFAAAFGEARAGEDEAANVARWKRLSALREIPVLEPKPSTSGVMDRTAVSVPDNVLRSALLTLGDPRAQAPDWFATLESRALDAVLEKGAYAEAHRLLEGLLRRLEAEPSHAHWTTAFERVVALVLRFESRTALAARSMLLTSDKTSGDAARALARASTNASIEHLIGHRLHAIADMPGEQRATAWRALLDSMCRSTVCTTAGRLAPLARFIGLLASDEQMAAATAVVEASCAFAPHGGWRELTSLLLGAVPVNDLAPIARAIASPGRRLYGDDMKEIVETVSGCIDRMPEREARLLVAHLTEIVMMRGDFDYLTFAPDECAQLIDDLRSACRRCGFDDLAGELDGTLAEVCDEYKATMID</sequence>
<gene>
    <name evidence="1" type="ORF">AB870_17660</name>
</gene>
<organism evidence="1 2">
    <name type="scientific">Pandoraea faecigallinarum</name>
    <dbReference type="NCBI Taxonomy" id="656179"/>
    <lineage>
        <taxon>Bacteria</taxon>
        <taxon>Pseudomonadati</taxon>
        <taxon>Pseudomonadota</taxon>
        <taxon>Betaproteobacteria</taxon>
        <taxon>Burkholderiales</taxon>
        <taxon>Burkholderiaceae</taxon>
        <taxon>Pandoraea</taxon>
    </lineage>
</organism>
<evidence type="ECO:0000313" key="2">
    <source>
        <dbReference type="Proteomes" id="UP000035651"/>
    </source>
</evidence>
<dbReference type="RefSeq" id="WP_047907336.1">
    <property type="nucleotide sequence ID" value="NZ_CP011807.3"/>
</dbReference>
<protein>
    <submittedName>
        <fullName evidence="1">Uncharacterized protein</fullName>
    </submittedName>
</protein>
<dbReference type="PATRIC" id="fig|656179.3.peg.3759"/>
<keyword evidence="2" id="KW-1185">Reference proteome</keyword>
<dbReference type="OrthoDB" id="8936576at2"/>
<dbReference type="EMBL" id="CP011807">
    <property type="protein sequence ID" value="AKM31553.1"/>
    <property type="molecule type" value="Genomic_DNA"/>
</dbReference>
<reference evidence="1" key="1">
    <citation type="submission" date="2016-06" db="EMBL/GenBank/DDBJ databases">
        <title>Complete Genome Sequence of Pandoraea faecigallinarum DSM-23572.</title>
        <authorList>
            <person name="Yong D."/>
            <person name="Ee R."/>
            <person name="Lim Y.-L."/>
            <person name="Yin W.-F."/>
            <person name="Chan K.-G."/>
        </authorList>
    </citation>
    <scope>NUCLEOTIDE SEQUENCE</scope>
    <source>
        <strain evidence="1">DSM 23572</strain>
    </source>
</reference>
<dbReference type="AlphaFoldDB" id="A0A0H3WY20"/>
<evidence type="ECO:0000313" key="1">
    <source>
        <dbReference type="EMBL" id="AKM31553.1"/>
    </source>
</evidence>
<proteinExistence type="predicted"/>